<organism evidence="1 2">
    <name type="scientific">Giesbergeria anulus</name>
    <dbReference type="NCBI Taxonomy" id="180197"/>
    <lineage>
        <taxon>Bacteria</taxon>
        <taxon>Pseudomonadati</taxon>
        <taxon>Pseudomonadota</taxon>
        <taxon>Betaproteobacteria</taxon>
        <taxon>Burkholderiales</taxon>
        <taxon>Comamonadaceae</taxon>
        <taxon>Giesbergeria</taxon>
    </lineage>
</organism>
<dbReference type="RefSeq" id="WP_091455051.1">
    <property type="nucleotide sequence ID" value="NZ_FOGD01000003.1"/>
</dbReference>
<dbReference type="Proteomes" id="UP000199766">
    <property type="component" value="Unassembled WGS sequence"/>
</dbReference>
<gene>
    <name evidence="1" type="ORF">SAMN02982919_01421</name>
</gene>
<reference evidence="1 2" key="1">
    <citation type="submission" date="2016-10" db="EMBL/GenBank/DDBJ databases">
        <authorList>
            <person name="de Groot N.N."/>
        </authorList>
    </citation>
    <scope>NUCLEOTIDE SEQUENCE [LARGE SCALE GENOMIC DNA]</scope>
    <source>
        <strain evidence="1 2">ATCC 35958</strain>
    </source>
</reference>
<evidence type="ECO:0000313" key="2">
    <source>
        <dbReference type="Proteomes" id="UP000199766"/>
    </source>
</evidence>
<sequence>MDIFTLAILLTAGVYFFSRQHQRKRIVLLGQHLHPYQIEKLMEALTEGYLRALGESTPERRGQIWHLLATTENQLCEQFGRFAADFAKVDATSARISRLALPLPLADVWWPQATFDMRKALVIHARGLTRAVQGQPGQSERDRAFTMSAELFLMQHTCHWFCKSHAMASARMQARHQTPYAQLVASVSPETRRDYLALVRGNAA</sequence>
<protein>
    <submittedName>
        <fullName evidence="1">Uncharacterized protein</fullName>
    </submittedName>
</protein>
<dbReference type="AlphaFoldDB" id="A0A1H9K1I6"/>
<dbReference type="STRING" id="180197.SAMN02982919_01421"/>
<evidence type="ECO:0000313" key="1">
    <source>
        <dbReference type="EMBL" id="SEQ93121.1"/>
    </source>
</evidence>
<name>A0A1H9K1I6_9BURK</name>
<keyword evidence="2" id="KW-1185">Reference proteome</keyword>
<dbReference type="OrthoDB" id="8654508at2"/>
<accession>A0A1H9K1I6</accession>
<proteinExistence type="predicted"/>
<dbReference type="EMBL" id="FOGD01000003">
    <property type="protein sequence ID" value="SEQ93121.1"/>
    <property type="molecule type" value="Genomic_DNA"/>
</dbReference>